<feature type="transmembrane region" description="Helical" evidence="7">
    <location>
        <begin position="20"/>
        <end position="44"/>
    </location>
</feature>
<dbReference type="Proteomes" id="UP001154111">
    <property type="component" value="Chromosome"/>
</dbReference>
<evidence type="ECO:0000256" key="7">
    <source>
        <dbReference type="SAM" id="Phobius"/>
    </source>
</evidence>
<dbReference type="InterPro" id="IPR050250">
    <property type="entry name" value="Macrolide_Exporter_MacB"/>
</dbReference>
<feature type="transmembrane region" description="Helical" evidence="7">
    <location>
        <begin position="300"/>
        <end position="322"/>
    </location>
</feature>
<dbReference type="GeneID" id="41397040"/>
<reference evidence="9" key="1">
    <citation type="submission" date="2022-04" db="EMBL/GenBank/DDBJ databases">
        <authorList>
            <person name="Forde T."/>
        </authorList>
    </citation>
    <scope>NUCLEOTIDE SEQUENCE</scope>
    <source>
        <strain evidence="9">A18Y016a</strain>
        <strain evidence="10">A18Y020d</strain>
    </source>
</reference>
<evidence type="ECO:0000313" key="10">
    <source>
        <dbReference type="EMBL" id="CAH2763726.1"/>
    </source>
</evidence>
<feature type="domain" description="ABC3 transporter permease C-terminal" evidence="8">
    <location>
        <begin position="700"/>
        <end position="807"/>
    </location>
</feature>
<evidence type="ECO:0000256" key="6">
    <source>
        <dbReference type="ARBA" id="ARBA00038076"/>
    </source>
</evidence>
<dbReference type="RefSeq" id="WP_013853372.1">
    <property type="nucleotide sequence ID" value="NZ_OW659477.1"/>
</dbReference>
<proteinExistence type="inferred from homology"/>
<feature type="transmembrane region" description="Helical" evidence="7">
    <location>
        <begin position="790"/>
        <end position="813"/>
    </location>
</feature>
<accession>A0AAU9VBW1</accession>
<comment type="similarity">
    <text evidence="6">Belongs to the ABC-4 integral membrane protein family.</text>
</comment>
<dbReference type="GO" id="GO:0005886">
    <property type="term" value="C:plasma membrane"/>
    <property type="evidence" value="ECO:0007669"/>
    <property type="project" value="UniProtKB-SubCell"/>
</dbReference>
<dbReference type="PANTHER" id="PTHR30572">
    <property type="entry name" value="MEMBRANE COMPONENT OF TRANSPORTER-RELATED"/>
    <property type="match status" value="1"/>
</dbReference>
<organism evidence="9 12">
    <name type="scientific">Erysipelothrix amsterdamensis</name>
    <dbReference type="NCBI Taxonomy" id="2929157"/>
    <lineage>
        <taxon>Bacteria</taxon>
        <taxon>Bacillati</taxon>
        <taxon>Bacillota</taxon>
        <taxon>Erysipelotrichia</taxon>
        <taxon>Erysipelotrichales</taxon>
        <taxon>Erysipelotrichaceae</taxon>
        <taxon>Erysipelothrix</taxon>
    </lineage>
</organism>
<evidence type="ECO:0000313" key="12">
    <source>
        <dbReference type="Proteomes" id="UP001154111"/>
    </source>
</evidence>
<evidence type="ECO:0000256" key="5">
    <source>
        <dbReference type="ARBA" id="ARBA00023136"/>
    </source>
</evidence>
<gene>
    <name evidence="9" type="ORF">ERYAMS2_00058</name>
    <name evidence="10" type="ORF">ERYAMS_01616</name>
</gene>
<evidence type="ECO:0000256" key="4">
    <source>
        <dbReference type="ARBA" id="ARBA00022989"/>
    </source>
</evidence>
<protein>
    <submittedName>
        <fullName evidence="9">ABC transporter permease</fullName>
    </submittedName>
</protein>
<feature type="transmembrane region" description="Helical" evidence="7">
    <location>
        <begin position="756"/>
        <end position="775"/>
    </location>
</feature>
<dbReference type="Proteomes" id="UP001154095">
    <property type="component" value="Chromosome"/>
</dbReference>
<dbReference type="AlphaFoldDB" id="A0AAU9VBW1"/>
<evidence type="ECO:0000256" key="2">
    <source>
        <dbReference type="ARBA" id="ARBA00022475"/>
    </source>
</evidence>
<feature type="transmembrane region" description="Helical" evidence="7">
    <location>
        <begin position="352"/>
        <end position="373"/>
    </location>
</feature>
<feature type="transmembrane region" description="Helical" evidence="7">
    <location>
        <begin position="244"/>
        <end position="269"/>
    </location>
</feature>
<comment type="subcellular location">
    <subcellularLocation>
        <location evidence="1">Cell membrane</location>
        <topology evidence="1">Multi-pass membrane protein</topology>
    </subcellularLocation>
</comment>
<evidence type="ECO:0000256" key="1">
    <source>
        <dbReference type="ARBA" id="ARBA00004651"/>
    </source>
</evidence>
<feature type="domain" description="ABC3 transporter permease C-terminal" evidence="8">
    <location>
        <begin position="255"/>
        <end position="376"/>
    </location>
</feature>
<evidence type="ECO:0000259" key="8">
    <source>
        <dbReference type="Pfam" id="PF02687"/>
    </source>
</evidence>
<keyword evidence="5 7" id="KW-0472">Membrane</keyword>
<feature type="transmembrane region" description="Helical" evidence="7">
    <location>
        <begin position="690"/>
        <end position="714"/>
    </location>
</feature>
<dbReference type="Pfam" id="PF02687">
    <property type="entry name" value="FtsX"/>
    <property type="match status" value="2"/>
</dbReference>
<dbReference type="EMBL" id="OW659477">
    <property type="protein sequence ID" value="CAH2760435.1"/>
    <property type="molecule type" value="Genomic_DNA"/>
</dbReference>
<evidence type="ECO:0000256" key="3">
    <source>
        <dbReference type="ARBA" id="ARBA00022692"/>
    </source>
</evidence>
<sequence>MKSLLKVQYRHLKKYWKQTLMSWLSIIIVVCLMTAVIATFSGFYNSYKLSSLKYGEQYNVYFRNVKDVDALIESGEDIVRYEYASKVGDITRVDFNAEQHSPQTFLLYTLYNEDFSFIKQGSQQTLLSGRLAENNEEMHVSEMMLEALNLDDPIGHKLDVTWIDGSKSVVTIVGVVDRQYTYDNQTKSAMMSNENTVYVQFENDTKGFEKSVISMMESNNLIDEDVVFNDFRNELLGLSDNKNIMWKVVVVMASVLLGLFTLTSIFTLYNTLNISLESKTKSLSLLSTIGATKKQIRRSLFFEMFLTTIPCVVIGLMGGSLVSQGIFNMSYPILSNTSLFGYNIMEFAKPTLTMKLILGIFIVSFIVVYIPLLHSIRNIFKDSSIELIRENKRISINKKKEKTRFIKMFFGQAGVLAYKNTVRDRKKYLGLKRSLVIGTVSMVLVASFLASSLDLASAKLDYSNYAIQIEKQNIDSNTFEDIRKQIEENEDVRSTFKVTTESGRLGIWRYNDVFDEELKYLLRHKIIVLDDKDFNTLYPSVNLHEIVVNDYFEGVISDDNRKIQISRHLTDLQVGDFVPFYTYDGTDGKSMAKLSEYPIGLKVDTFDGESSVLKFFYNESIIRSEVSVNYIVSQTLFNRIKSQSPYQFILNRILLIDTVQAESVEISLNKTFPLFHVRNLASDYAQDKNVYGVIVKILFSVMGMILLMTVTSILNTTISEQDRRKGEYAILESVGMTRKEICKMLFFESVFTMGKVIVYSIVLSFGLSYGLYAIVRKIIWMPEFNFRMDYLFYAIMGSTLILITQTLISTSMFNRESVIERLKCQKY</sequence>
<dbReference type="GO" id="GO:0022857">
    <property type="term" value="F:transmembrane transporter activity"/>
    <property type="evidence" value="ECO:0007669"/>
    <property type="project" value="TreeGrafter"/>
</dbReference>
<dbReference type="InterPro" id="IPR003838">
    <property type="entry name" value="ABC3_permease_C"/>
</dbReference>
<evidence type="ECO:0000313" key="11">
    <source>
        <dbReference type="Proteomes" id="UP001154095"/>
    </source>
</evidence>
<dbReference type="EMBL" id="OW659496">
    <property type="protein sequence ID" value="CAH2763726.1"/>
    <property type="molecule type" value="Genomic_DNA"/>
</dbReference>
<evidence type="ECO:0000313" key="9">
    <source>
        <dbReference type="EMBL" id="CAH2760435.1"/>
    </source>
</evidence>
<keyword evidence="3 7" id="KW-0812">Transmembrane</keyword>
<keyword evidence="11" id="KW-1185">Reference proteome</keyword>
<feature type="transmembrane region" description="Helical" evidence="7">
    <location>
        <begin position="435"/>
        <end position="453"/>
    </location>
</feature>
<keyword evidence="2" id="KW-1003">Cell membrane</keyword>
<keyword evidence="4 7" id="KW-1133">Transmembrane helix</keyword>
<dbReference type="PANTHER" id="PTHR30572:SF4">
    <property type="entry name" value="ABC TRANSPORTER PERMEASE YTRF"/>
    <property type="match status" value="1"/>
</dbReference>
<name>A0AAU9VBW1_9FIRM</name>